<keyword evidence="4" id="KW-1185">Reference proteome</keyword>
<dbReference type="RefSeq" id="WP_175591698.1">
    <property type="nucleotide sequence ID" value="NZ_JABWGN010000008.1"/>
</dbReference>
<evidence type="ECO:0000313" key="3">
    <source>
        <dbReference type="EMBL" id="NUW34272.1"/>
    </source>
</evidence>
<accession>A0A7Y6I9R1</accession>
<evidence type="ECO:0000313" key="4">
    <source>
        <dbReference type="Proteomes" id="UP000586042"/>
    </source>
</evidence>
<keyword evidence="2" id="KW-0732">Signal</keyword>
<dbReference type="Proteomes" id="UP000586042">
    <property type="component" value="Unassembled WGS sequence"/>
</dbReference>
<proteinExistence type="predicted"/>
<dbReference type="EMBL" id="JABWGN010000008">
    <property type="protein sequence ID" value="NUW34272.1"/>
    <property type="molecule type" value="Genomic_DNA"/>
</dbReference>
<protein>
    <submittedName>
        <fullName evidence="3">Trypsin-like serine protease</fullName>
    </submittedName>
</protein>
<dbReference type="InterPro" id="IPR009003">
    <property type="entry name" value="Peptidase_S1_PA"/>
</dbReference>
<keyword evidence="3" id="KW-0378">Hydrolase</keyword>
<feature type="region of interest" description="Disordered" evidence="1">
    <location>
        <begin position="27"/>
        <end position="70"/>
    </location>
</feature>
<feature type="compositionally biased region" description="Polar residues" evidence="1">
    <location>
        <begin position="29"/>
        <end position="38"/>
    </location>
</feature>
<dbReference type="GO" id="GO:0008233">
    <property type="term" value="F:peptidase activity"/>
    <property type="evidence" value="ECO:0007669"/>
    <property type="project" value="UniProtKB-KW"/>
</dbReference>
<feature type="signal peptide" evidence="2">
    <location>
        <begin position="1"/>
        <end position="23"/>
    </location>
</feature>
<evidence type="ECO:0000256" key="2">
    <source>
        <dbReference type="SAM" id="SignalP"/>
    </source>
</evidence>
<comment type="caution">
    <text evidence="3">The sequence shown here is derived from an EMBL/GenBank/DDBJ whole genome shotgun (WGS) entry which is preliminary data.</text>
</comment>
<dbReference type="AlphaFoldDB" id="A0A7Y6I9R1"/>
<dbReference type="InterPro" id="IPR043504">
    <property type="entry name" value="Peptidase_S1_PA_chymotrypsin"/>
</dbReference>
<feature type="compositionally biased region" description="Acidic residues" evidence="1">
    <location>
        <begin position="45"/>
        <end position="63"/>
    </location>
</feature>
<organism evidence="3 4">
    <name type="scientific">Nonomuraea montanisoli</name>
    <dbReference type="NCBI Taxonomy" id="2741721"/>
    <lineage>
        <taxon>Bacteria</taxon>
        <taxon>Bacillati</taxon>
        <taxon>Actinomycetota</taxon>
        <taxon>Actinomycetes</taxon>
        <taxon>Streptosporangiales</taxon>
        <taxon>Streptosporangiaceae</taxon>
        <taxon>Nonomuraea</taxon>
    </lineage>
</organism>
<sequence>MYRKLLGVAVAATVAISVAPAVAYGATPESGTAAQGDTPTPPAVEQDDSTDVPEESGPEETAEDTASVGNVDAAEMEDLRQAATEEGITLEEAVTRYGWQDDFVRVANQARDSFPDTYAGAVVAEDGSSASIAFKGEAPVTVTNLAKTVRHPVKVLGGRPYSEEELRQTLKATHYEILARPDVATSSGEYDVETGVITIQTQPKEPITDPAAKERFRAALLPARLASSNPAIKIDIEVADQLEFQPQAYIRGGGLLNTTGGEAVCTTGFTVKKGSTTGVSTAAHCGYPSKQRYHNHDTNDYTIVTRKGSHSGGHGDVAWFSRGSYTAAKTFYYNKGKTRYVDETRWAVQGVRLSNYGRTSGYKSSAKIYRINLCFDRECDMVAMDKAVTKPGDSGGPWFNGTSAYGIHSGVAKIGGKSRSVYSEVRYLPQALGVTVLER</sequence>
<feature type="chain" id="PRO_5039675184" evidence="2">
    <location>
        <begin position="24"/>
        <end position="439"/>
    </location>
</feature>
<evidence type="ECO:0000256" key="1">
    <source>
        <dbReference type="SAM" id="MobiDB-lite"/>
    </source>
</evidence>
<dbReference type="SUPFAM" id="SSF50494">
    <property type="entry name" value="Trypsin-like serine proteases"/>
    <property type="match status" value="1"/>
</dbReference>
<dbReference type="Gene3D" id="2.40.10.10">
    <property type="entry name" value="Trypsin-like serine proteases"/>
    <property type="match status" value="2"/>
</dbReference>
<dbReference type="GO" id="GO:0006508">
    <property type="term" value="P:proteolysis"/>
    <property type="evidence" value="ECO:0007669"/>
    <property type="project" value="UniProtKB-KW"/>
</dbReference>
<gene>
    <name evidence="3" type="ORF">HTZ77_22945</name>
</gene>
<keyword evidence="3" id="KW-0645">Protease</keyword>
<name>A0A7Y6I9R1_9ACTN</name>
<reference evidence="3 4" key="1">
    <citation type="submission" date="2020-06" db="EMBL/GenBank/DDBJ databases">
        <title>Nonomuraea sp. SMC257, a novel actinomycete isolated from soil.</title>
        <authorList>
            <person name="Chanama M."/>
        </authorList>
    </citation>
    <scope>NUCLEOTIDE SEQUENCE [LARGE SCALE GENOMIC DNA]</scope>
    <source>
        <strain evidence="3 4">SMC257</strain>
    </source>
</reference>